<evidence type="ECO:0000256" key="1">
    <source>
        <dbReference type="SAM" id="MobiDB-lite"/>
    </source>
</evidence>
<feature type="region of interest" description="Disordered" evidence="1">
    <location>
        <begin position="265"/>
        <end position="289"/>
    </location>
</feature>
<protein>
    <recommendedName>
        <fullName evidence="2">BTB domain-containing protein</fullName>
    </recommendedName>
</protein>
<dbReference type="InterPro" id="IPR011705">
    <property type="entry name" value="BACK"/>
</dbReference>
<dbReference type="SUPFAM" id="SSF54695">
    <property type="entry name" value="POZ domain"/>
    <property type="match status" value="1"/>
</dbReference>
<dbReference type="Proteomes" id="UP001634394">
    <property type="component" value="Unassembled WGS sequence"/>
</dbReference>
<comment type="caution">
    <text evidence="3">The sequence shown here is derived from an EMBL/GenBank/DDBJ whole genome shotgun (WGS) entry which is preliminary data.</text>
</comment>
<organism evidence="3 4">
    <name type="scientific">Sinanodonta woodiana</name>
    <name type="common">Chinese pond mussel</name>
    <name type="synonym">Anodonta woodiana</name>
    <dbReference type="NCBI Taxonomy" id="1069815"/>
    <lineage>
        <taxon>Eukaryota</taxon>
        <taxon>Metazoa</taxon>
        <taxon>Spiralia</taxon>
        <taxon>Lophotrochozoa</taxon>
        <taxon>Mollusca</taxon>
        <taxon>Bivalvia</taxon>
        <taxon>Autobranchia</taxon>
        <taxon>Heteroconchia</taxon>
        <taxon>Palaeoheterodonta</taxon>
        <taxon>Unionida</taxon>
        <taxon>Unionoidea</taxon>
        <taxon>Unionidae</taxon>
        <taxon>Unioninae</taxon>
        <taxon>Sinanodonta</taxon>
    </lineage>
</organism>
<dbReference type="InterPro" id="IPR042846">
    <property type="entry name" value="BTBD19"/>
</dbReference>
<dbReference type="CDD" id="cd18494">
    <property type="entry name" value="BACK_BTBD19"/>
    <property type="match status" value="1"/>
</dbReference>
<dbReference type="Gene3D" id="1.25.40.420">
    <property type="match status" value="1"/>
</dbReference>
<dbReference type="CDD" id="cd18294">
    <property type="entry name" value="BTB_POZ_BTBD19"/>
    <property type="match status" value="1"/>
</dbReference>
<evidence type="ECO:0000313" key="3">
    <source>
        <dbReference type="EMBL" id="KAL3869280.1"/>
    </source>
</evidence>
<dbReference type="SMART" id="SM00225">
    <property type="entry name" value="BTB"/>
    <property type="match status" value="1"/>
</dbReference>
<dbReference type="Pfam" id="PF07707">
    <property type="entry name" value="BACK"/>
    <property type="match status" value="1"/>
</dbReference>
<dbReference type="Gene3D" id="3.30.710.10">
    <property type="entry name" value="Potassium Channel Kv1.1, Chain A"/>
    <property type="match status" value="1"/>
</dbReference>
<dbReference type="EMBL" id="JBJQND010000008">
    <property type="protein sequence ID" value="KAL3869280.1"/>
    <property type="molecule type" value="Genomic_DNA"/>
</dbReference>
<dbReference type="InterPro" id="IPR000210">
    <property type="entry name" value="BTB/POZ_dom"/>
</dbReference>
<reference evidence="3 4" key="1">
    <citation type="submission" date="2024-11" db="EMBL/GenBank/DDBJ databases">
        <title>Chromosome-level genome assembly of the freshwater bivalve Anodonta woodiana.</title>
        <authorList>
            <person name="Chen X."/>
        </authorList>
    </citation>
    <scope>NUCLEOTIDE SEQUENCE [LARGE SCALE GENOMIC DNA]</scope>
    <source>
        <strain evidence="3">MN2024</strain>
        <tissue evidence="3">Gills</tissue>
    </source>
</reference>
<dbReference type="PANTHER" id="PTHR46965">
    <property type="entry name" value="BTB/POZ DOMAIN-CONTAINING PROTEIN 19"/>
    <property type="match status" value="1"/>
</dbReference>
<evidence type="ECO:0000259" key="2">
    <source>
        <dbReference type="PROSITE" id="PS50097"/>
    </source>
</evidence>
<dbReference type="Pfam" id="PF00651">
    <property type="entry name" value="BTB"/>
    <property type="match status" value="1"/>
</dbReference>
<feature type="compositionally biased region" description="Basic and acidic residues" evidence="1">
    <location>
        <begin position="280"/>
        <end position="289"/>
    </location>
</feature>
<dbReference type="InterPro" id="IPR011333">
    <property type="entry name" value="SKP1/BTB/POZ_sf"/>
</dbReference>
<sequence length="289" mass="32932">MANEKLMKGDAIGFANEMKTLVNNKEFSDIKFLVGPNRKVIYAHKCILSSRCMVFKAMFTEQASKGGGMDKDTQLPFQDMSPDVFLAVLEFIYSNTVTLRPKIAVDTMATALEYGLDDLRKVCVEYLVENLTVMSACESMRAAVVYEQEILKSKTLKFIEEHTEQVFTSKGFQELSDNALIEVLKSDNLKLDEQDIYKYVKEWAHVNSVVQSKPPSEVAQRLVPFVRLPILSPKELEDLEKENKKDNILPVECFSTAWKFHALKQQDPNNPLAKKRSGTKPRDHHNFLS</sequence>
<accession>A0ABD3W6X2</accession>
<dbReference type="AlphaFoldDB" id="A0ABD3W6X2"/>
<proteinExistence type="predicted"/>
<dbReference type="PROSITE" id="PS50097">
    <property type="entry name" value="BTB"/>
    <property type="match status" value="1"/>
</dbReference>
<dbReference type="PANTHER" id="PTHR46965:SF1">
    <property type="entry name" value="BTB_POZ DOMAIN-CONTAINING PROTEIN 19"/>
    <property type="match status" value="1"/>
</dbReference>
<keyword evidence="4" id="KW-1185">Reference proteome</keyword>
<dbReference type="SMART" id="SM00875">
    <property type="entry name" value="BACK"/>
    <property type="match status" value="1"/>
</dbReference>
<gene>
    <name evidence="3" type="ORF">ACJMK2_041983</name>
</gene>
<name>A0ABD3W6X2_SINWO</name>
<feature type="domain" description="BTB" evidence="2">
    <location>
        <begin position="28"/>
        <end position="101"/>
    </location>
</feature>
<evidence type="ECO:0000313" key="4">
    <source>
        <dbReference type="Proteomes" id="UP001634394"/>
    </source>
</evidence>